<gene>
    <name evidence="2" type="ORF">SAMN05216289_10749</name>
</gene>
<dbReference type="InterPro" id="IPR010721">
    <property type="entry name" value="UstE-like"/>
</dbReference>
<keyword evidence="3" id="KW-1185">Reference proteome</keyword>
<accession>A0A1I4X2U6</accession>
<dbReference type="OrthoDB" id="5293276at2"/>
<keyword evidence="1" id="KW-0812">Transmembrane</keyword>
<organism evidence="2 3">
    <name type="scientific">Dokdonella immobilis</name>
    <dbReference type="NCBI Taxonomy" id="578942"/>
    <lineage>
        <taxon>Bacteria</taxon>
        <taxon>Pseudomonadati</taxon>
        <taxon>Pseudomonadota</taxon>
        <taxon>Gammaproteobacteria</taxon>
        <taxon>Lysobacterales</taxon>
        <taxon>Rhodanobacteraceae</taxon>
        <taxon>Dokdonella</taxon>
    </lineage>
</organism>
<keyword evidence="1" id="KW-1133">Transmembrane helix</keyword>
<dbReference type="GO" id="GO:0032259">
    <property type="term" value="P:methylation"/>
    <property type="evidence" value="ECO:0007669"/>
    <property type="project" value="UniProtKB-KW"/>
</dbReference>
<feature type="transmembrane region" description="Helical" evidence="1">
    <location>
        <begin position="72"/>
        <end position="88"/>
    </location>
</feature>
<sequence length="249" mass="28218">MSDSTRRTEAAPAWARALQRLNQWMMFDLGGGPRPLKLAWVINLQKAGSFPFFGCLIWFYADRTPAATSTAAWLYLALHGSYGLNWLLKDLLFPDAKWQGRATIASSVLGAIGLAAYWLAGWLIISGRTSMAYPLPAPAWYALCVSLCLLGCIIMTASDVQKYCTLKLRRGLITDGVFSRIRHPNYLGEMMVYGAFALLAWHWIPWLVLAYFWGLLFSTNMVMKESSMARYPEWAAYRKRSWWLLPGIL</sequence>
<feature type="transmembrane region" description="Helical" evidence="1">
    <location>
        <begin position="190"/>
        <end position="213"/>
    </location>
</feature>
<evidence type="ECO:0000313" key="2">
    <source>
        <dbReference type="EMBL" id="SFN19726.1"/>
    </source>
</evidence>
<dbReference type="PROSITE" id="PS50244">
    <property type="entry name" value="S5A_REDUCTASE"/>
    <property type="match status" value="1"/>
</dbReference>
<dbReference type="GO" id="GO:0008168">
    <property type="term" value="F:methyltransferase activity"/>
    <property type="evidence" value="ECO:0007669"/>
    <property type="project" value="UniProtKB-KW"/>
</dbReference>
<dbReference type="STRING" id="578942.SAMN05216289_10749"/>
<keyword evidence="2" id="KW-0808">Transferase</keyword>
<evidence type="ECO:0000256" key="1">
    <source>
        <dbReference type="SAM" id="Phobius"/>
    </source>
</evidence>
<feature type="transmembrane region" description="Helical" evidence="1">
    <location>
        <begin position="140"/>
        <end position="160"/>
    </location>
</feature>
<dbReference type="AlphaFoldDB" id="A0A1I4X2U6"/>
<dbReference type="Pfam" id="PF06966">
    <property type="entry name" value="DUF1295"/>
    <property type="match status" value="1"/>
</dbReference>
<keyword evidence="2" id="KW-0489">Methyltransferase</keyword>
<proteinExistence type="predicted"/>
<dbReference type="RefSeq" id="WP_092406474.1">
    <property type="nucleotide sequence ID" value="NZ_FOVF01000007.1"/>
</dbReference>
<dbReference type="Gene3D" id="1.20.120.1630">
    <property type="match status" value="1"/>
</dbReference>
<feature type="transmembrane region" description="Helical" evidence="1">
    <location>
        <begin position="100"/>
        <end position="120"/>
    </location>
</feature>
<keyword evidence="1" id="KW-0472">Membrane</keyword>
<protein>
    <submittedName>
        <fullName evidence="2">Protein-S-isoprenylcysteine O-methyltransferase Ste14</fullName>
    </submittedName>
</protein>
<evidence type="ECO:0000313" key="3">
    <source>
        <dbReference type="Proteomes" id="UP000198575"/>
    </source>
</evidence>
<dbReference type="Proteomes" id="UP000198575">
    <property type="component" value="Unassembled WGS sequence"/>
</dbReference>
<dbReference type="EMBL" id="FOVF01000007">
    <property type="protein sequence ID" value="SFN19726.1"/>
    <property type="molecule type" value="Genomic_DNA"/>
</dbReference>
<reference evidence="2 3" key="1">
    <citation type="submission" date="2016-10" db="EMBL/GenBank/DDBJ databases">
        <authorList>
            <person name="de Groot N.N."/>
        </authorList>
    </citation>
    <scope>NUCLEOTIDE SEQUENCE [LARGE SCALE GENOMIC DNA]</scope>
    <source>
        <strain evidence="2 3">CGMCC 1.7659</strain>
    </source>
</reference>
<name>A0A1I4X2U6_9GAMM</name>